<dbReference type="OMA" id="HASWNHI"/>
<evidence type="ECO:0000313" key="20">
    <source>
        <dbReference type="Proteomes" id="UP000314986"/>
    </source>
</evidence>
<comment type="subcellular location">
    <subcellularLocation>
        <location evidence="1">Membrane</location>
        <topology evidence="1">Single-pass type I membrane protein</topology>
    </subcellularLocation>
</comment>
<evidence type="ECO:0000256" key="14">
    <source>
        <dbReference type="PIRSR" id="PIRSR609121-3"/>
    </source>
</evidence>
<dbReference type="Pfam" id="PF00026">
    <property type="entry name" value="Asp"/>
    <property type="match status" value="1"/>
</dbReference>
<keyword evidence="7 15" id="KW-0378">Hydrolase</keyword>
<dbReference type="InterPro" id="IPR009119">
    <property type="entry name" value="BACE"/>
</dbReference>
<evidence type="ECO:0000313" key="19">
    <source>
        <dbReference type="Ensembl" id="ENSCMIP00000029104.1"/>
    </source>
</evidence>
<evidence type="ECO:0000256" key="5">
    <source>
        <dbReference type="ARBA" id="ARBA00022729"/>
    </source>
</evidence>
<evidence type="ECO:0000256" key="11">
    <source>
        <dbReference type="ARBA" id="ARBA00023157"/>
    </source>
</evidence>
<dbReference type="PROSITE" id="PS51767">
    <property type="entry name" value="PEPTIDASE_A1"/>
    <property type="match status" value="1"/>
</dbReference>
<dbReference type="GO" id="GO:0005768">
    <property type="term" value="C:endosome"/>
    <property type="evidence" value="ECO:0007669"/>
    <property type="project" value="TreeGrafter"/>
</dbReference>
<evidence type="ECO:0000256" key="6">
    <source>
        <dbReference type="ARBA" id="ARBA00022750"/>
    </source>
</evidence>
<dbReference type="InterPro" id="IPR033121">
    <property type="entry name" value="PEPTIDASE_A1"/>
</dbReference>
<dbReference type="PANTHER" id="PTHR47965">
    <property type="entry name" value="ASPARTYL PROTEASE-RELATED"/>
    <property type="match status" value="1"/>
</dbReference>
<dbReference type="AlphaFoldDB" id="A0A4W3IFS5"/>
<keyword evidence="14" id="KW-0325">Glycoprotein</keyword>
<proteinExistence type="inferred from homology"/>
<evidence type="ECO:0000256" key="1">
    <source>
        <dbReference type="ARBA" id="ARBA00004479"/>
    </source>
</evidence>
<feature type="domain" description="Peptidase A1" evidence="18">
    <location>
        <begin position="95"/>
        <end position="435"/>
    </location>
</feature>
<dbReference type="InterPro" id="IPR021109">
    <property type="entry name" value="Peptidase_aspartic_dom_sf"/>
</dbReference>
<dbReference type="CDD" id="cd05473">
    <property type="entry name" value="beta_secretase_like"/>
    <property type="match status" value="1"/>
</dbReference>
<evidence type="ECO:0000256" key="7">
    <source>
        <dbReference type="ARBA" id="ARBA00022801"/>
    </source>
</evidence>
<evidence type="ECO:0000256" key="15">
    <source>
        <dbReference type="RuleBase" id="RU000454"/>
    </source>
</evidence>
<keyword evidence="11 13" id="KW-1015">Disulfide bond</keyword>
<dbReference type="STRING" id="7868.ENSCMIP00000029104"/>
<keyword evidence="20" id="KW-1185">Reference proteome</keyword>
<name>A0A4W3IFS5_CALMI</name>
<keyword evidence="3 15" id="KW-0645">Protease</keyword>
<evidence type="ECO:0000256" key="10">
    <source>
        <dbReference type="ARBA" id="ARBA00023145"/>
    </source>
</evidence>
<reference evidence="20" key="1">
    <citation type="journal article" date="2006" name="Science">
        <title>Ancient noncoding elements conserved in the human genome.</title>
        <authorList>
            <person name="Venkatesh B."/>
            <person name="Kirkness E.F."/>
            <person name="Loh Y.H."/>
            <person name="Halpern A.L."/>
            <person name="Lee A.P."/>
            <person name="Johnson J."/>
            <person name="Dandona N."/>
            <person name="Viswanathan L.D."/>
            <person name="Tay A."/>
            <person name="Venter J.C."/>
            <person name="Strausberg R.L."/>
            <person name="Brenner S."/>
        </authorList>
    </citation>
    <scope>NUCLEOTIDE SEQUENCE [LARGE SCALE GENOMIC DNA]</scope>
</reference>
<feature type="disulfide bond" evidence="13">
    <location>
        <begin position="236"/>
        <end position="439"/>
    </location>
</feature>
<evidence type="ECO:0000259" key="18">
    <source>
        <dbReference type="PROSITE" id="PS51767"/>
    </source>
</evidence>
<feature type="chain" id="PRO_5021195665" evidence="17">
    <location>
        <begin position="25"/>
        <end position="520"/>
    </location>
</feature>
<feature type="transmembrane region" description="Helical" evidence="16">
    <location>
        <begin position="474"/>
        <end position="498"/>
    </location>
</feature>
<evidence type="ECO:0000256" key="8">
    <source>
        <dbReference type="ARBA" id="ARBA00022989"/>
    </source>
</evidence>
<dbReference type="InterPro" id="IPR001461">
    <property type="entry name" value="Aspartic_peptidase_A1"/>
</dbReference>
<keyword evidence="8 16" id="KW-1133">Transmembrane helix</keyword>
<protein>
    <submittedName>
        <fullName evidence="19">Beta-secretase 2</fullName>
    </submittedName>
</protein>
<dbReference type="InParanoid" id="A0A4W3IFS5"/>
<evidence type="ECO:0000256" key="4">
    <source>
        <dbReference type="ARBA" id="ARBA00022692"/>
    </source>
</evidence>
<evidence type="ECO:0000256" key="12">
    <source>
        <dbReference type="PIRSR" id="PIRSR601461-1"/>
    </source>
</evidence>
<dbReference type="SUPFAM" id="SSF50630">
    <property type="entry name" value="Acid proteases"/>
    <property type="match status" value="1"/>
</dbReference>
<feature type="glycosylation site" description="N-linked (GlcNAc...) asparagine" evidence="14">
    <location>
        <position position="372"/>
    </location>
</feature>
<feature type="disulfide bond" evidence="13">
    <location>
        <begin position="298"/>
        <end position="463"/>
    </location>
</feature>
<evidence type="ECO:0000256" key="13">
    <source>
        <dbReference type="PIRSR" id="PIRSR609121-2"/>
    </source>
</evidence>
<dbReference type="Ensembl" id="ENSCMIT00000029569.1">
    <property type="protein sequence ID" value="ENSCMIP00000029104.1"/>
    <property type="gene ID" value="ENSCMIG00000012594.1"/>
</dbReference>
<dbReference type="PROSITE" id="PS00141">
    <property type="entry name" value="ASP_PROTEASE"/>
    <property type="match status" value="1"/>
</dbReference>
<dbReference type="PANTHER" id="PTHR47965:SF40">
    <property type="entry name" value="BETA-SECRETASE 2"/>
    <property type="match status" value="1"/>
</dbReference>
<evidence type="ECO:0000256" key="9">
    <source>
        <dbReference type="ARBA" id="ARBA00023136"/>
    </source>
</evidence>
<dbReference type="PRINTS" id="PR00792">
    <property type="entry name" value="PEPSIN"/>
</dbReference>
<keyword evidence="9 16" id="KW-0472">Membrane</keyword>
<feature type="disulfide bond" evidence="13">
    <location>
        <begin position="350"/>
        <end position="399"/>
    </location>
</feature>
<dbReference type="Proteomes" id="UP000314986">
    <property type="component" value="Unassembled WGS sequence"/>
</dbReference>
<feature type="glycosylation site" description="N-linked (GlcNAc...) asparagine" evidence="14">
    <location>
        <position position="173"/>
    </location>
</feature>
<reference evidence="20" key="3">
    <citation type="journal article" date="2014" name="Nature">
        <title>Elephant shark genome provides unique insights into gnathostome evolution.</title>
        <authorList>
            <consortium name="International Elephant Shark Genome Sequencing Consortium"/>
            <person name="Venkatesh B."/>
            <person name="Lee A.P."/>
            <person name="Ravi V."/>
            <person name="Maurya A.K."/>
            <person name="Lian M.M."/>
            <person name="Swann J.B."/>
            <person name="Ohta Y."/>
            <person name="Flajnik M.F."/>
            <person name="Sutoh Y."/>
            <person name="Kasahara M."/>
            <person name="Hoon S."/>
            <person name="Gangu V."/>
            <person name="Roy S.W."/>
            <person name="Irimia M."/>
            <person name="Korzh V."/>
            <person name="Kondrychyn I."/>
            <person name="Lim Z.W."/>
            <person name="Tay B.H."/>
            <person name="Tohari S."/>
            <person name="Kong K.W."/>
            <person name="Ho S."/>
            <person name="Lorente-Galdos B."/>
            <person name="Quilez J."/>
            <person name="Marques-Bonet T."/>
            <person name="Raney B.J."/>
            <person name="Ingham P.W."/>
            <person name="Tay A."/>
            <person name="Hillier L.W."/>
            <person name="Minx P."/>
            <person name="Boehm T."/>
            <person name="Wilson R.K."/>
            <person name="Brenner S."/>
            <person name="Warren W.C."/>
        </authorList>
    </citation>
    <scope>NUCLEOTIDE SEQUENCE [LARGE SCALE GENOMIC DNA]</scope>
</reference>
<reference evidence="19" key="4">
    <citation type="submission" date="2025-08" db="UniProtKB">
        <authorList>
            <consortium name="Ensembl"/>
        </authorList>
    </citation>
    <scope>IDENTIFICATION</scope>
</reference>
<dbReference type="InterPro" id="IPR009121">
    <property type="entry name" value="BACE2"/>
</dbReference>
<dbReference type="GeneTree" id="ENSGT00940000159548"/>
<keyword evidence="6 15" id="KW-0064">Aspartyl protease</keyword>
<keyword evidence="5 17" id="KW-0732">Signal</keyword>
<dbReference type="FunFam" id="2.40.70.10:FF:000003">
    <property type="entry name" value="Beta-secretase 1"/>
    <property type="match status" value="1"/>
</dbReference>
<reference evidence="20" key="2">
    <citation type="journal article" date="2007" name="PLoS Biol.">
        <title>Survey sequencing and comparative analysis of the elephant shark (Callorhinchus milii) genome.</title>
        <authorList>
            <person name="Venkatesh B."/>
            <person name="Kirkness E.F."/>
            <person name="Loh Y.H."/>
            <person name="Halpern A.L."/>
            <person name="Lee A.P."/>
            <person name="Johnson J."/>
            <person name="Dandona N."/>
            <person name="Viswanathan L.D."/>
            <person name="Tay A."/>
            <person name="Venter J.C."/>
            <person name="Strausberg R.L."/>
            <person name="Brenner S."/>
        </authorList>
    </citation>
    <scope>NUCLEOTIDE SEQUENCE [LARGE SCALE GENOMIC DNA]</scope>
</reference>
<evidence type="ECO:0000256" key="2">
    <source>
        <dbReference type="ARBA" id="ARBA00007447"/>
    </source>
</evidence>
<reference evidence="19" key="5">
    <citation type="submission" date="2025-09" db="UniProtKB">
        <authorList>
            <consortium name="Ensembl"/>
        </authorList>
    </citation>
    <scope>IDENTIFICATION</scope>
</reference>
<gene>
    <name evidence="19" type="primary">bace2</name>
</gene>
<dbReference type="GO" id="GO:0006509">
    <property type="term" value="P:membrane protein ectodomain proteolysis"/>
    <property type="evidence" value="ECO:0007669"/>
    <property type="project" value="TreeGrafter"/>
</dbReference>
<dbReference type="Gene3D" id="2.40.70.10">
    <property type="entry name" value="Acid Proteases"/>
    <property type="match status" value="2"/>
</dbReference>
<evidence type="ECO:0000256" key="17">
    <source>
        <dbReference type="SAM" id="SignalP"/>
    </source>
</evidence>
<dbReference type="GO" id="GO:0004190">
    <property type="term" value="F:aspartic-type endopeptidase activity"/>
    <property type="evidence" value="ECO:0007669"/>
    <property type="project" value="UniProtKB-KW"/>
</dbReference>
<organism evidence="19 20">
    <name type="scientific">Callorhinchus milii</name>
    <name type="common">Ghost shark</name>
    <dbReference type="NCBI Taxonomy" id="7868"/>
    <lineage>
        <taxon>Eukaryota</taxon>
        <taxon>Metazoa</taxon>
        <taxon>Chordata</taxon>
        <taxon>Craniata</taxon>
        <taxon>Vertebrata</taxon>
        <taxon>Chondrichthyes</taxon>
        <taxon>Holocephali</taxon>
        <taxon>Chimaeriformes</taxon>
        <taxon>Callorhinchidae</taxon>
        <taxon>Callorhinchus</taxon>
    </lineage>
</organism>
<evidence type="ECO:0000256" key="16">
    <source>
        <dbReference type="SAM" id="Phobius"/>
    </source>
</evidence>
<dbReference type="PRINTS" id="PR01815">
    <property type="entry name" value="BACEFAMILY"/>
</dbReference>
<comment type="similarity">
    <text evidence="2 15">Belongs to the peptidase A1 family.</text>
</comment>
<keyword evidence="4 16" id="KW-0812">Transmembrane</keyword>
<accession>A0A4W3IFS5</accession>
<dbReference type="PRINTS" id="PR01817">
    <property type="entry name" value="BACE2"/>
</dbReference>
<dbReference type="InterPro" id="IPR001969">
    <property type="entry name" value="Aspartic_peptidase_AS"/>
</dbReference>
<sequence>MDQNPCCILPGLLVLVSLLDICESKFTYPLIASYHHHRHRPQGEELGKREDVLGGISLASQDSTASAAASATTGNGAVSFLNMVDNLRGDIGRGYYLEMDIGTPPQKMNILVDTGSSNFAVAGAPDPNVEVYFHSKLSSTYQDSDALVTVKYTQGSWVGNLGSDLITIPKGPNHTITVNIATIVESEDFFLPGVRWQGILGLAYSILSKPSSSVEPFFDSLVKQTETSDVFSLQMCGAGLTLNSEEQGNLAGGSLILGGIEPSLYKGKIWYTPIKQQWYYQIEILKLEVGGQNLNLDCKEYNTDKAIVDSGTTLLRLPIKVFGAVVSAIKRASLIEGFVDGFWLGNQLGCWAKGIEPWSFFPKISIYLRGENSSESFSITIAPQLYIQPVADMGLQGECYRFGISSSSNGLVLGAILMEGFYVIFDREKSRVGFATSSCAEIVGSAVSEVAGPFLTGDVSRNCIDTSPKVEPSLWIVSYVLISICGLSLLVSFILLILPCDRSNGNGLTDDSSLIRHRWK</sequence>
<feature type="active site" evidence="12">
    <location>
        <position position="309"/>
    </location>
</feature>
<dbReference type="FunFam" id="2.40.70.10:FF:000007">
    <property type="entry name" value="Beta-secretase 1"/>
    <property type="match status" value="1"/>
</dbReference>
<dbReference type="GO" id="GO:0005886">
    <property type="term" value="C:plasma membrane"/>
    <property type="evidence" value="ECO:0007669"/>
    <property type="project" value="TreeGrafter"/>
</dbReference>
<dbReference type="GO" id="GO:0005802">
    <property type="term" value="C:trans-Golgi network"/>
    <property type="evidence" value="ECO:0007669"/>
    <property type="project" value="TreeGrafter"/>
</dbReference>
<dbReference type="GO" id="GO:0050435">
    <property type="term" value="P:amyloid-beta metabolic process"/>
    <property type="evidence" value="ECO:0007669"/>
    <property type="project" value="TreeGrafter"/>
</dbReference>
<keyword evidence="10" id="KW-0865">Zymogen</keyword>
<feature type="signal peptide" evidence="17">
    <location>
        <begin position="1"/>
        <end position="24"/>
    </location>
</feature>
<dbReference type="InterPro" id="IPR033874">
    <property type="entry name" value="Memapsin-like"/>
</dbReference>
<evidence type="ECO:0000256" key="3">
    <source>
        <dbReference type="ARBA" id="ARBA00022670"/>
    </source>
</evidence>
<feature type="active site" evidence="12">
    <location>
        <position position="113"/>
    </location>
</feature>